<accession>A0A412Y0E9</accession>
<reference evidence="1 2" key="1">
    <citation type="submission" date="2018-08" db="EMBL/GenBank/DDBJ databases">
        <title>A genome reference for cultivated species of the human gut microbiota.</title>
        <authorList>
            <person name="Zou Y."/>
            <person name="Xue W."/>
            <person name="Luo G."/>
        </authorList>
    </citation>
    <scope>NUCLEOTIDE SEQUENCE [LARGE SCALE GENOMIC DNA]</scope>
    <source>
        <strain evidence="1 2">AF14-32</strain>
    </source>
</reference>
<dbReference type="EMBL" id="QRZF01000013">
    <property type="protein sequence ID" value="RGV50925.1"/>
    <property type="molecule type" value="Genomic_DNA"/>
</dbReference>
<sequence>MHIRTLVNGIVCTDWDATGTLDDTVHQKRRVGQSGHIALQLHNGDELLIRFKDIWIKKL</sequence>
<organism evidence="1 2">
    <name type="scientific">Bacteroides intestinalis</name>
    <dbReference type="NCBI Taxonomy" id="329854"/>
    <lineage>
        <taxon>Bacteria</taxon>
        <taxon>Pseudomonadati</taxon>
        <taxon>Bacteroidota</taxon>
        <taxon>Bacteroidia</taxon>
        <taxon>Bacteroidales</taxon>
        <taxon>Bacteroidaceae</taxon>
        <taxon>Bacteroides</taxon>
    </lineage>
</organism>
<dbReference type="Proteomes" id="UP000283850">
    <property type="component" value="Unassembled WGS sequence"/>
</dbReference>
<protein>
    <recommendedName>
        <fullName evidence="3">DUF1080 domain-containing protein</fullName>
    </recommendedName>
</protein>
<dbReference type="AlphaFoldDB" id="A0A412Y0E9"/>
<dbReference type="RefSeq" id="WP_118421963.1">
    <property type="nucleotide sequence ID" value="NZ_QRZF01000013.1"/>
</dbReference>
<dbReference type="Gene3D" id="2.60.120.560">
    <property type="entry name" value="Exo-inulinase, domain 1"/>
    <property type="match status" value="1"/>
</dbReference>
<evidence type="ECO:0000313" key="1">
    <source>
        <dbReference type="EMBL" id="RGV50925.1"/>
    </source>
</evidence>
<evidence type="ECO:0000313" key="2">
    <source>
        <dbReference type="Proteomes" id="UP000283850"/>
    </source>
</evidence>
<proteinExistence type="predicted"/>
<evidence type="ECO:0008006" key="3">
    <source>
        <dbReference type="Google" id="ProtNLM"/>
    </source>
</evidence>
<gene>
    <name evidence="1" type="ORF">DWW10_17095</name>
</gene>
<comment type="caution">
    <text evidence="1">The sequence shown here is derived from an EMBL/GenBank/DDBJ whole genome shotgun (WGS) entry which is preliminary data.</text>
</comment>
<name>A0A412Y0E9_9BACE</name>